<name>A0A7Y0U1W9_9ACTO</name>
<dbReference type="RefSeq" id="WP_169772123.1">
    <property type="nucleotide sequence ID" value="NZ_JABCUR010000006.1"/>
</dbReference>
<dbReference type="GO" id="GO:0016787">
    <property type="term" value="F:hydrolase activity"/>
    <property type="evidence" value="ECO:0007669"/>
    <property type="project" value="UniProtKB-KW"/>
</dbReference>
<evidence type="ECO:0000256" key="1">
    <source>
        <dbReference type="ARBA" id="ARBA00022722"/>
    </source>
</evidence>
<evidence type="ECO:0000313" key="8">
    <source>
        <dbReference type="Proteomes" id="UP000578252"/>
    </source>
</evidence>
<organism evidence="7 8">
    <name type="scientific">Mobiluncus mulieris</name>
    <dbReference type="NCBI Taxonomy" id="2052"/>
    <lineage>
        <taxon>Bacteria</taxon>
        <taxon>Bacillati</taxon>
        <taxon>Actinomycetota</taxon>
        <taxon>Actinomycetes</taxon>
        <taxon>Actinomycetales</taxon>
        <taxon>Actinomycetaceae</taxon>
        <taxon>Mobiluncus</taxon>
    </lineage>
</organism>
<keyword evidence="4" id="KW-0460">Magnesium</keyword>
<dbReference type="InterPro" id="IPR058652">
    <property type="entry name" value="VapC50_C"/>
</dbReference>
<keyword evidence="3" id="KW-0378">Hydrolase</keyword>
<evidence type="ECO:0000313" key="7">
    <source>
        <dbReference type="EMBL" id="NMW65426.1"/>
    </source>
</evidence>
<evidence type="ECO:0000259" key="5">
    <source>
        <dbReference type="Pfam" id="PF13470"/>
    </source>
</evidence>
<dbReference type="Pfam" id="PF26343">
    <property type="entry name" value="VapC50_C"/>
    <property type="match status" value="1"/>
</dbReference>
<dbReference type="SUPFAM" id="SSF88723">
    <property type="entry name" value="PIN domain-like"/>
    <property type="match status" value="1"/>
</dbReference>
<dbReference type="InterPro" id="IPR029060">
    <property type="entry name" value="PIN-like_dom_sf"/>
</dbReference>
<proteinExistence type="predicted"/>
<evidence type="ECO:0000259" key="6">
    <source>
        <dbReference type="Pfam" id="PF26343"/>
    </source>
</evidence>
<protein>
    <submittedName>
        <fullName evidence="7">PIN domain-containing protein</fullName>
    </submittedName>
</protein>
<comment type="caution">
    <text evidence="7">The sequence shown here is derived from an EMBL/GenBank/DDBJ whole genome shotgun (WGS) entry which is preliminary data.</text>
</comment>
<accession>A0A7Y0U1W9</accession>
<evidence type="ECO:0000256" key="3">
    <source>
        <dbReference type="ARBA" id="ARBA00022801"/>
    </source>
</evidence>
<keyword evidence="2" id="KW-0479">Metal-binding</keyword>
<dbReference type="GO" id="GO:0046872">
    <property type="term" value="F:metal ion binding"/>
    <property type="evidence" value="ECO:0007669"/>
    <property type="project" value="UniProtKB-KW"/>
</dbReference>
<dbReference type="GO" id="GO:0004518">
    <property type="term" value="F:nuclease activity"/>
    <property type="evidence" value="ECO:0007669"/>
    <property type="project" value="UniProtKB-KW"/>
</dbReference>
<gene>
    <name evidence="7" type="ORF">HHJ78_07780</name>
</gene>
<dbReference type="EMBL" id="JABCUR010000006">
    <property type="protein sequence ID" value="NMW65426.1"/>
    <property type="molecule type" value="Genomic_DNA"/>
</dbReference>
<feature type="domain" description="PIN" evidence="5">
    <location>
        <begin position="5"/>
        <end position="112"/>
    </location>
</feature>
<feature type="domain" description="VapC50 C-terminal" evidence="6">
    <location>
        <begin position="131"/>
        <end position="183"/>
    </location>
</feature>
<evidence type="ECO:0000256" key="4">
    <source>
        <dbReference type="ARBA" id="ARBA00022842"/>
    </source>
</evidence>
<dbReference type="AlphaFoldDB" id="A0A7Y0U1W9"/>
<dbReference type="InterPro" id="IPR002716">
    <property type="entry name" value="PIN_dom"/>
</dbReference>
<keyword evidence="1" id="KW-0540">Nuclease</keyword>
<dbReference type="Proteomes" id="UP000578252">
    <property type="component" value="Unassembled WGS sequence"/>
</dbReference>
<dbReference type="Pfam" id="PF13470">
    <property type="entry name" value="PIN_3"/>
    <property type="match status" value="1"/>
</dbReference>
<sequence length="186" mass="20146">MTSIRAFLDTCVLVPIDTTAILLNAADAGLFTPLWSPQVMQELERVVPLVQPAVSTAAIRRRIGQLNRAFEDANVLQTVALPASFDLPDEGDRHVLIAAIAGRADVLVTDNLRDFPDEVLRSYAIEKCSLDDFLLDLLDLNPVAVVRALGNIAEASRQPSRDVSAVLASLARCNAGNFVRAVQTQL</sequence>
<reference evidence="7 8" key="1">
    <citation type="submission" date="2020-04" db="EMBL/GenBank/DDBJ databases">
        <title>Antimicrobial susceptibility and clonality of vaginal-derived multi-drug resistant Mobiluncus isolates in China.</title>
        <authorList>
            <person name="Zhang X."/>
        </authorList>
    </citation>
    <scope>NUCLEOTIDE SEQUENCE [LARGE SCALE GENOMIC DNA]</scope>
    <source>
        <strain evidence="7 8">13</strain>
    </source>
</reference>
<evidence type="ECO:0000256" key="2">
    <source>
        <dbReference type="ARBA" id="ARBA00022723"/>
    </source>
</evidence>